<evidence type="ECO:0000313" key="1">
    <source>
        <dbReference type="EMBL" id="MBM7716598.1"/>
    </source>
</evidence>
<proteinExistence type="predicted"/>
<evidence type="ECO:0000313" key="2">
    <source>
        <dbReference type="Proteomes" id="UP000823485"/>
    </source>
</evidence>
<dbReference type="RefSeq" id="WP_077113926.1">
    <property type="nucleotide sequence ID" value="NZ_JAFBFH010000029.1"/>
</dbReference>
<protein>
    <submittedName>
        <fullName evidence="1">Uncharacterized protein</fullName>
    </submittedName>
</protein>
<keyword evidence="2" id="KW-1185">Reference proteome</keyword>
<reference evidence="1 2" key="1">
    <citation type="submission" date="2021-01" db="EMBL/GenBank/DDBJ databases">
        <title>Genomic Encyclopedia of Type Strains, Phase IV (KMG-IV): sequencing the most valuable type-strain genomes for metagenomic binning, comparative biology and taxonomic classification.</title>
        <authorList>
            <person name="Goeker M."/>
        </authorList>
    </citation>
    <scope>NUCLEOTIDE SEQUENCE [LARGE SCALE GENOMIC DNA]</scope>
    <source>
        <strain evidence="1 2">DSM 105453</strain>
    </source>
</reference>
<accession>A0ABS2RAB9</accession>
<dbReference type="EMBL" id="JAFBFH010000029">
    <property type="protein sequence ID" value="MBM7716598.1"/>
    <property type="molecule type" value="Genomic_DNA"/>
</dbReference>
<organism evidence="1 2">
    <name type="scientific">Siminovitchia thermophila</name>
    <dbReference type="NCBI Taxonomy" id="1245522"/>
    <lineage>
        <taxon>Bacteria</taxon>
        <taxon>Bacillati</taxon>
        <taxon>Bacillota</taxon>
        <taxon>Bacilli</taxon>
        <taxon>Bacillales</taxon>
        <taxon>Bacillaceae</taxon>
        <taxon>Siminovitchia</taxon>
    </lineage>
</organism>
<name>A0ABS2RAB9_9BACI</name>
<dbReference type="Proteomes" id="UP000823485">
    <property type="component" value="Unassembled WGS sequence"/>
</dbReference>
<gene>
    <name evidence="1" type="ORF">JOC94_003619</name>
</gene>
<comment type="caution">
    <text evidence="1">The sequence shown here is derived from an EMBL/GenBank/DDBJ whole genome shotgun (WGS) entry which is preliminary data.</text>
</comment>
<sequence length="341" mass="39060">MAINNNHLFEVSPIPGVHPHLSLLTTIFRYHQQHFGKMKQVTLSEPLLFGLASGPGFFYKKRSNHCLVLGSHSFDLLQDLATSTGTWINRRFSLSGKHAIREMKNYLSIWKAPILVTVPLHVFPQAKCDEEEALRTTLDEPATKCIVTAINDELVQCYIHTKNIPLYLRVELFERILNKYCHRWADIIFPSNDISLHWLYGHSIDRHIQRSTGWSGYGTPHEHMRAFFYDAAHHPAELSIEAVLLSAETLGGDFGRTWYGQFLQEANKHIESSYVEEAAKLYKLAATYWKKILKDLEMSMVDTDSIENMMEIETLAVEKLAKRKKKAGGCHVCQHKISLPT</sequence>